<gene>
    <name evidence="2" type="ORF">SAMN05421541_104383</name>
</gene>
<sequence length="146" mass="14920">MLPNNSRGPVSAAAVVAPIVLAADAVAALATAFPLSLQMLFWATDDSVFYLVVALAAVALLCPAVAALVGGVRTWAAHLTGCVVTALLAVACAGLTALALRYEFPDWLTVTSSALFAANTIAVFLLTGRLRPTIGAWPSSPRSPSV</sequence>
<reference evidence="2 3" key="1">
    <citation type="submission" date="2016-10" db="EMBL/GenBank/DDBJ databases">
        <authorList>
            <person name="de Groot N.N."/>
        </authorList>
    </citation>
    <scope>NUCLEOTIDE SEQUENCE [LARGE SCALE GENOMIC DNA]</scope>
    <source>
        <strain evidence="2 3">DSM 43019</strain>
    </source>
</reference>
<dbReference type="STRING" id="35752.SAMN05421541_104383"/>
<keyword evidence="1" id="KW-0472">Membrane</keyword>
<evidence type="ECO:0000256" key="1">
    <source>
        <dbReference type="SAM" id="Phobius"/>
    </source>
</evidence>
<dbReference type="RefSeq" id="WP_093613156.1">
    <property type="nucleotide sequence ID" value="NZ_BOMT01000029.1"/>
</dbReference>
<feature type="transmembrane region" description="Helical" evidence="1">
    <location>
        <begin position="107"/>
        <end position="126"/>
    </location>
</feature>
<accession>A0A1I2EDA3</accession>
<name>A0A1I2EDA3_9ACTN</name>
<keyword evidence="1" id="KW-1133">Transmembrane helix</keyword>
<dbReference type="Proteomes" id="UP000199645">
    <property type="component" value="Unassembled WGS sequence"/>
</dbReference>
<keyword evidence="3" id="KW-1185">Reference proteome</keyword>
<keyword evidence="1" id="KW-0812">Transmembrane</keyword>
<evidence type="ECO:0000313" key="3">
    <source>
        <dbReference type="Proteomes" id="UP000199645"/>
    </source>
</evidence>
<feature type="transmembrane region" description="Helical" evidence="1">
    <location>
        <begin position="76"/>
        <end position="101"/>
    </location>
</feature>
<organism evidence="2 3">
    <name type="scientific">Actinoplanes philippinensis</name>
    <dbReference type="NCBI Taxonomy" id="35752"/>
    <lineage>
        <taxon>Bacteria</taxon>
        <taxon>Bacillati</taxon>
        <taxon>Actinomycetota</taxon>
        <taxon>Actinomycetes</taxon>
        <taxon>Micromonosporales</taxon>
        <taxon>Micromonosporaceae</taxon>
        <taxon>Actinoplanes</taxon>
    </lineage>
</organism>
<dbReference type="AlphaFoldDB" id="A0A1I2EDA3"/>
<feature type="transmembrane region" description="Helical" evidence="1">
    <location>
        <begin position="48"/>
        <end position="69"/>
    </location>
</feature>
<protein>
    <submittedName>
        <fullName evidence="2">Uncharacterized protein</fullName>
    </submittedName>
</protein>
<dbReference type="EMBL" id="FONV01000004">
    <property type="protein sequence ID" value="SFE90932.1"/>
    <property type="molecule type" value="Genomic_DNA"/>
</dbReference>
<proteinExistence type="predicted"/>
<evidence type="ECO:0000313" key="2">
    <source>
        <dbReference type="EMBL" id="SFE90932.1"/>
    </source>
</evidence>